<sequence length="65" mass="6907">RGGGREGGEGASRGGERGRKVVGVEEGGGGVTKRKPTKRKQITVPSGFAVGTWELLHCYQYALNY</sequence>
<feature type="non-terminal residue" evidence="2">
    <location>
        <position position="65"/>
    </location>
</feature>
<feature type="compositionally biased region" description="Basic and acidic residues" evidence="1">
    <location>
        <begin position="1"/>
        <end position="23"/>
    </location>
</feature>
<reference evidence="3" key="1">
    <citation type="submission" date="2022-10" db="EMBL/GenBank/DDBJ databases">
        <title>Genome assembly of Pristionchus species.</title>
        <authorList>
            <person name="Yoshida K."/>
            <person name="Sommer R.J."/>
        </authorList>
    </citation>
    <scope>NUCLEOTIDE SEQUENCE [LARGE SCALE GENOMIC DNA]</scope>
    <source>
        <strain evidence="3">RS5460</strain>
    </source>
</reference>
<protein>
    <submittedName>
        <fullName evidence="2">Uncharacterized protein</fullName>
    </submittedName>
</protein>
<name>A0AAN4ZG15_9BILA</name>
<evidence type="ECO:0000256" key="1">
    <source>
        <dbReference type="SAM" id="MobiDB-lite"/>
    </source>
</evidence>
<dbReference type="AlphaFoldDB" id="A0AAN4ZG15"/>
<gene>
    <name evidence="2" type="ORF">PMAYCL1PPCAC_07422</name>
</gene>
<dbReference type="Proteomes" id="UP001328107">
    <property type="component" value="Unassembled WGS sequence"/>
</dbReference>
<dbReference type="EMBL" id="BTRK01000002">
    <property type="protein sequence ID" value="GMR37227.1"/>
    <property type="molecule type" value="Genomic_DNA"/>
</dbReference>
<organism evidence="2 3">
    <name type="scientific">Pristionchus mayeri</name>
    <dbReference type="NCBI Taxonomy" id="1317129"/>
    <lineage>
        <taxon>Eukaryota</taxon>
        <taxon>Metazoa</taxon>
        <taxon>Ecdysozoa</taxon>
        <taxon>Nematoda</taxon>
        <taxon>Chromadorea</taxon>
        <taxon>Rhabditida</taxon>
        <taxon>Rhabditina</taxon>
        <taxon>Diplogasteromorpha</taxon>
        <taxon>Diplogasteroidea</taxon>
        <taxon>Neodiplogasteridae</taxon>
        <taxon>Pristionchus</taxon>
    </lineage>
</organism>
<comment type="caution">
    <text evidence="2">The sequence shown here is derived from an EMBL/GenBank/DDBJ whole genome shotgun (WGS) entry which is preliminary data.</text>
</comment>
<keyword evidence="3" id="KW-1185">Reference proteome</keyword>
<feature type="region of interest" description="Disordered" evidence="1">
    <location>
        <begin position="1"/>
        <end position="39"/>
    </location>
</feature>
<proteinExistence type="predicted"/>
<accession>A0AAN4ZG15</accession>
<evidence type="ECO:0000313" key="3">
    <source>
        <dbReference type="Proteomes" id="UP001328107"/>
    </source>
</evidence>
<feature type="non-terminal residue" evidence="2">
    <location>
        <position position="1"/>
    </location>
</feature>
<evidence type="ECO:0000313" key="2">
    <source>
        <dbReference type="EMBL" id="GMR37227.1"/>
    </source>
</evidence>